<sequence length="311" mass="34245">MDITLHLGAHRTASTSFQHYLRANAGALAAQGLRYWGPEVTRNGVLSGVIPASGIATSAQQLDRARGRISLRLEEARTQGMTQVLISDENMIGATRRNLRRARLYPGVGERLARFAYAFDGRITRVVLSIRGQDSWWASSLAYGVARGHGVPGVDDLDRLVTVNRHWREVIGDVACALPGVDIVVLPHEVHAGRPEARLRAMTGLTELPRKAARLWLNRAPDLEALRRAVAARDGDVTQLPEGEGRWQPFDRAQRLALQEAYADDLFWLSAGADGLARLSEETGPDEAGRHLPIGQTERGHRNGNEERRLA</sequence>
<feature type="region of interest" description="Disordered" evidence="1">
    <location>
        <begin position="280"/>
        <end position="311"/>
    </location>
</feature>
<dbReference type="InterPro" id="IPR027417">
    <property type="entry name" value="P-loop_NTPase"/>
</dbReference>
<dbReference type="SUPFAM" id="SSF52540">
    <property type="entry name" value="P-loop containing nucleoside triphosphate hydrolases"/>
    <property type="match status" value="1"/>
</dbReference>
<evidence type="ECO:0000313" key="2">
    <source>
        <dbReference type="EMBL" id="KGM88366.1"/>
    </source>
</evidence>
<dbReference type="PATRIC" id="fig|1288298.3.peg.2080"/>
<dbReference type="Proteomes" id="UP000030021">
    <property type="component" value="Unassembled WGS sequence"/>
</dbReference>
<evidence type="ECO:0000256" key="1">
    <source>
        <dbReference type="SAM" id="MobiDB-lite"/>
    </source>
</evidence>
<gene>
    <name evidence="2" type="ORF">rosmuc_02064</name>
</gene>
<dbReference type="RefSeq" id="WP_037272895.1">
    <property type="nucleotide sequence ID" value="NZ_KN293979.1"/>
</dbReference>
<accession>A0A0A0HN84</accession>
<dbReference type="AlphaFoldDB" id="A0A0A0HN84"/>
<evidence type="ECO:0000313" key="3">
    <source>
        <dbReference type="Proteomes" id="UP000030021"/>
    </source>
</evidence>
<comment type="caution">
    <text evidence="2">The sequence shown here is derived from an EMBL/GenBank/DDBJ whole genome shotgun (WGS) entry which is preliminary data.</text>
</comment>
<protein>
    <submittedName>
        <fullName evidence="2">Uncharacterized protein</fullName>
    </submittedName>
</protein>
<proteinExistence type="predicted"/>
<dbReference type="HOGENOM" id="CLU_893955_0_0_5"/>
<dbReference type="EMBL" id="AONH01000010">
    <property type="protein sequence ID" value="KGM88366.1"/>
    <property type="molecule type" value="Genomic_DNA"/>
</dbReference>
<organism evidence="2 3">
    <name type="scientific">Roseovarius mucosus DSM 17069</name>
    <dbReference type="NCBI Taxonomy" id="1288298"/>
    <lineage>
        <taxon>Bacteria</taxon>
        <taxon>Pseudomonadati</taxon>
        <taxon>Pseudomonadota</taxon>
        <taxon>Alphaproteobacteria</taxon>
        <taxon>Rhodobacterales</taxon>
        <taxon>Roseobacteraceae</taxon>
        <taxon>Roseovarius</taxon>
    </lineage>
</organism>
<name>A0A0A0HN84_9RHOB</name>
<reference evidence="2 3" key="1">
    <citation type="submission" date="2013-01" db="EMBL/GenBank/DDBJ databases">
        <authorList>
            <person name="Fiebig A."/>
            <person name="Goeker M."/>
            <person name="Klenk H.-P.P."/>
        </authorList>
    </citation>
    <scope>NUCLEOTIDE SEQUENCE [LARGE SCALE GENOMIC DNA]</scope>
    <source>
        <strain evidence="2 3">DSM 17069</strain>
    </source>
</reference>
<feature type="compositionally biased region" description="Basic and acidic residues" evidence="1">
    <location>
        <begin position="298"/>
        <end position="311"/>
    </location>
</feature>
<dbReference type="STRING" id="215743.ROSMUCSMR3_01041"/>
<dbReference type="eggNOG" id="ENOG502Z9T4">
    <property type="taxonomic scope" value="Bacteria"/>
</dbReference>